<reference evidence="3 4" key="1">
    <citation type="submission" date="2018-05" db="EMBL/GenBank/DDBJ databases">
        <title>Genomic Encyclopedia of Type Strains, Phase IV (KMG-V): Genome sequencing to study the core and pangenomes of soil and plant-associated prokaryotes.</title>
        <authorList>
            <person name="Whitman W."/>
        </authorList>
    </citation>
    <scope>NUCLEOTIDE SEQUENCE [LARGE SCALE GENOMIC DNA]</scope>
    <source>
        <strain evidence="3 4">SCZa-39</strain>
    </source>
</reference>
<dbReference type="EMBL" id="QEOB01000003">
    <property type="protein sequence ID" value="PVX85902.1"/>
    <property type="molecule type" value="Genomic_DNA"/>
</dbReference>
<accession>A0ABX5KSN1</accession>
<proteinExistence type="inferred from homology"/>
<evidence type="ECO:0000256" key="1">
    <source>
        <dbReference type="ARBA" id="ARBA00005291"/>
    </source>
</evidence>
<dbReference type="InterPro" id="IPR012577">
    <property type="entry name" value="NIPSNAP"/>
</dbReference>
<comment type="caution">
    <text evidence="3">The sequence shown here is derived from an EMBL/GenBank/DDBJ whole genome shotgun (WGS) entry which is preliminary data.</text>
</comment>
<keyword evidence="4" id="KW-1185">Reference proteome</keyword>
<dbReference type="RefSeq" id="WP_116610388.1">
    <property type="nucleotide sequence ID" value="NZ_QEOB01000003.1"/>
</dbReference>
<dbReference type="InterPro" id="IPR051557">
    <property type="entry name" value="NipSnap_domain"/>
</dbReference>
<protein>
    <submittedName>
        <fullName evidence="3">NIPSNAP protein</fullName>
    </submittedName>
</protein>
<dbReference type="PANTHER" id="PTHR21017">
    <property type="entry name" value="NIPSNAP-RELATED"/>
    <property type="match status" value="1"/>
</dbReference>
<dbReference type="InterPro" id="IPR011008">
    <property type="entry name" value="Dimeric_a/b-barrel"/>
</dbReference>
<evidence type="ECO:0000313" key="4">
    <source>
        <dbReference type="Proteomes" id="UP000245712"/>
    </source>
</evidence>
<dbReference type="Pfam" id="PF07978">
    <property type="entry name" value="NIPSNAP"/>
    <property type="match status" value="1"/>
</dbReference>
<evidence type="ECO:0000313" key="3">
    <source>
        <dbReference type="EMBL" id="PVX85902.1"/>
    </source>
</evidence>
<organism evidence="3 4">
    <name type="scientific">Paraburkholderia unamae</name>
    <dbReference type="NCBI Taxonomy" id="219649"/>
    <lineage>
        <taxon>Bacteria</taxon>
        <taxon>Pseudomonadati</taxon>
        <taxon>Pseudomonadota</taxon>
        <taxon>Betaproteobacteria</taxon>
        <taxon>Burkholderiales</taxon>
        <taxon>Burkholderiaceae</taxon>
        <taxon>Paraburkholderia</taxon>
    </lineage>
</organism>
<gene>
    <name evidence="3" type="ORF">C7402_103480</name>
</gene>
<evidence type="ECO:0000259" key="2">
    <source>
        <dbReference type="Pfam" id="PF07978"/>
    </source>
</evidence>
<name>A0ABX5KSN1_9BURK</name>
<dbReference type="PANTHER" id="PTHR21017:SF17">
    <property type="entry name" value="PROTEIN NIPSNAP"/>
    <property type="match status" value="1"/>
</dbReference>
<dbReference type="Proteomes" id="UP000245712">
    <property type="component" value="Unassembled WGS sequence"/>
</dbReference>
<sequence>MIIEQRFYRVRPDLLKQWLELWKRAALPVQLEHTRRHGGDFLGMYLSELGQIDEVTHLWRHFDVARRMQARGELEKDPRWAEYRNQVDALAPMLGMRNSILRPTEFSPVSIEPVTQNDSAAKSE</sequence>
<comment type="similarity">
    <text evidence="1">Belongs to the NipSnap family.</text>
</comment>
<dbReference type="SUPFAM" id="SSF54909">
    <property type="entry name" value="Dimeric alpha+beta barrel"/>
    <property type="match status" value="1"/>
</dbReference>
<feature type="domain" description="NIPSNAP" evidence="2">
    <location>
        <begin position="4"/>
        <end position="108"/>
    </location>
</feature>
<dbReference type="Gene3D" id="3.30.70.100">
    <property type="match status" value="1"/>
</dbReference>